<evidence type="ECO:0000313" key="15">
    <source>
        <dbReference type="EMBL" id="KAF7575565.1"/>
    </source>
</evidence>
<dbReference type="GO" id="GO:0050525">
    <property type="term" value="F:cutinase activity"/>
    <property type="evidence" value="ECO:0007669"/>
    <property type="project" value="UniProtKB-UniRule"/>
</dbReference>
<reference evidence="18" key="4">
    <citation type="journal article" date="2022" name="Microb. Genom.">
        <title>A global pangenome for the wheat fungal pathogen Pyrenophora tritici-repentis and prediction of effector protein structural homology.</title>
        <authorList>
            <person name="Moolhuijzen P.M."/>
            <person name="See P.T."/>
            <person name="Shi G."/>
            <person name="Powell H.R."/>
            <person name="Cockram J."/>
            <person name="Jorgensen L.N."/>
            <person name="Benslimane H."/>
            <person name="Strelkov S.E."/>
            <person name="Turner J."/>
            <person name="Liu Z."/>
            <person name="Moffat C.S."/>
        </authorList>
    </citation>
    <scope>NUCLEOTIDE SEQUENCE [LARGE SCALE GENOMIC DNA]</scope>
</reference>
<evidence type="ECO:0000256" key="4">
    <source>
        <dbReference type="ARBA" id="ARBA00022487"/>
    </source>
</evidence>
<evidence type="ECO:0000256" key="7">
    <source>
        <dbReference type="ARBA" id="ARBA00022801"/>
    </source>
</evidence>
<dbReference type="EMBL" id="NRDI02000007">
    <property type="protein sequence ID" value="KAI1514693.1"/>
    <property type="molecule type" value="Genomic_DNA"/>
</dbReference>
<feature type="disulfide bond" evidence="13">
    <location>
        <begin position="198"/>
        <end position="205"/>
    </location>
</feature>
<evidence type="ECO:0000256" key="5">
    <source>
        <dbReference type="ARBA" id="ARBA00022525"/>
    </source>
</evidence>
<keyword evidence="4 14" id="KW-0719">Serine esterase</keyword>
<dbReference type="PROSITE" id="PS00931">
    <property type="entry name" value="CUTINASE_2"/>
    <property type="match status" value="1"/>
</dbReference>
<dbReference type="GO" id="GO:0016052">
    <property type="term" value="P:carbohydrate catabolic process"/>
    <property type="evidence" value="ECO:0007669"/>
    <property type="project" value="TreeGrafter"/>
</dbReference>
<keyword evidence="5 14" id="KW-0964">Secreted</keyword>
<evidence type="ECO:0000313" key="17">
    <source>
        <dbReference type="Proteomes" id="UP000245464"/>
    </source>
</evidence>
<dbReference type="InterPro" id="IPR029058">
    <property type="entry name" value="AB_hydrolase_fold"/>
</dbReference>
<evidence type="ECO:0000256" key="14">
    <source>
        <dbReference type="RuleBase" id="RU361263"/>
    </source>
</evidence>
<dbReference type="InterPro" id="IPR043579">
    <property type="entry name" value="CUTINASE_2"/>
</dbReference>
<dbReference type="GO" id="GO:0005576">
    <property type="term" value="C:extracellular region"/>
    <property type="evidence" value="ECO:0007669"/>
    <property type="project" value="UniProtKB-SubCell"/>
</dbReference>
<comment type="catalytic activity">
    <reaction evidence="9 14">
        <text>cutin + H2O = cutin monomers.</text>
        <dbReference type="EC" id="3.1.1.74"/>
    </reaction>
</comment>
<keyword evidence="8 13" id="KW-1015">Disulfide bond</keyword>
<dbReference type="PANTHER" id="PTHR48250">
    <property type="entry name" value="CUTINASE 2-RELATED"/>
    <property type="match status" value="1"/>
</dbReference>
<dbReference type="PANTHER" id="PTHR48250:SF3">
    <property type="entry name" value="CUTINASE 1-RELATED"/>
    <property type="match status" value="1"/>
</dbReference>
<evidence type="ECO:0000256" key="1">
    <source>
        <dbReference type="ARBA" id="ARBA00004613"/>
    </source>
</evidence>
<dbReference type="OMA" id="CEPITFI"/>
<evidence type="ECO:0000256" key="9">
    <source>
        <dbReference type="ARBA" id="ARBA00034045"/>
    </source>
</evidence>
<feature type="active site" description="Nucleophile" evidence="12">
    <location>
        <position position="147"/>
    </location>
</feature>
<dbReference type="PROSITE" id="PS00155">
    <property type="entry name" value="CUTINASE_1"/>
    <property type="match status" value="1"/>
</dbReference>
<keyword evidence="6 14" id="KW-0732">Signal</keyword>
<reference evidence="15 17" key="1">
    <citation type="journal article" date="2018" name="BMC Genomics">
        <title>Comparative genomics of the wheat fungal pathogen Pyrenophora tritici-repentis reveals chromosomal variations and genome plasticity.</title>
        <authorList>
            <person name="Moolhuijzen P."/>
            <person name="See P.T."/>
            <person name="Hane J.K."/>
            <person name="Shi G."/>
            <person name="Liu Z."/>
            <person name="Oliver R.P."/>
            <person name="Moffat C.S."/>
        </authorList>
    </citation>
    <scope>NUCLEOTIDE SEQUENCE [LARGE SCALE GENOMIC DNA]</scope>
    <source>
        <strain evidence="15">M4</strain>
    </source>
</reference>
<dbReference type="Pfam" id="PF01083">
    <property type="entry name" value="Cutinase"/>
    <property type="match status" value="1"/>
</dbReference>
<gene>
    <name evidence="16" type="ORF">Ptr86124_006016</name>
    <name evidence="15" type="ORF">PtrM4_071890</name>
</gene>
<evidence type="ECO:0000313" key="16">
    <source>
        <dbReference type="EMBL" id="KAI1514693.1"/>
    </source>
</evidence>
<evidence type="ECO:0000256" key="12">
    <source>
        <dbReference type="PIRSR" id="PIRSR611150-1"/>
    </source>
</evidence>
<feature type="signal peptide" evidence="14">
    <location>
        <begin position="1"/>
        <end position="16"/>
    </location>
</feature>
<keyword evidence="18" id="KW-1185">Reference proteome</keyword>
<dbReference type="Proteomes" id="UP000245464">
    <property type="component" value="Chromosome 2"/>
</dbReference>
<evidence type="ECO:0000256" key="11">
    <source>
        <dbReference type="ARBA" id="ARBA00074522"/>
    </source>
</evidence>
<organism evidence="15 17">
    <name type="scientific">Pyrenophora tritici-repentis</name>
    <dbReference type="NCBI Taxonomy" id="45151"/>
    <lineage>
        <taxon>Eukaryota</taxon>
        <taxon>Fungi</taxon>
        <taxon>Dikarya</taxon>
        <taxon>Ascomycota</taxon>
        <taxon>Pezizomycotina</taxon>
        <taxon>Dothideomycetes</taxon>
        <taxon>Pleosporomycetidae</taxon>
        <taxon>Pleosporales</taxon>
        <taxon>Pleosporineae</taxon>
        <taxon>Pleosporaceae</taxon>
        <taxon>Pyrenophora</taxon>
    </lineage>
</organism>
<dbReference type="InterPro" id="IPR000675">
    <property type="entry name" value="Cutinase/axe"/>
</dbReference>
<accession>A0A2W1DZR7</accession>
<feature type="chain" id="PRO_5042654583" description="Cutinase" evidence="14">
    <location>
        <begin position="17"/>
        <end position="237"/>
    </location>
</feature>
<dbReference type="SMART" id="SM01110">
    <property type="entry name" value="Cutinase"/>
    <property type="match status" value="1"/>
</dbReference>
<protein>
    <recommendedName>
        <fullName evidence="11 14">Cutinase</fullName>
        <ecNumber evidence="3 14">3.1.1.74</ecNumber>
    </recommendedName>
</protein>
<dbReference type="EMBL" id="NQIK02000002">
    <property type="protein sequence ID" value="KAF7575565.1"/>
    <property type="molecule type" value="Genomic_DNA"/>
</dbReference>
<dbReference type="AlphaFoldDB" id="A0A2W1DZR7"/>
<evidence type="ECO:0000256" key="2">
    <source>
        <dbReference type="ARBA" id="ARBA00007534"/>
    </source>
</evidence>
<dbReference type="Proteomes" id="UP000249757">
    <property type="component" value="Unassembled WGS sequence"/>
</dbReference>
<comment type="subcellular location">
    <subcellularLocation>
        <location evidence="1 14">Secreted</location>
    </subcellularLocation>
</comment>
<evidence type="ECO:0000256" key="8">
    <source>
        <dbReference type="ARBA" id="ARBA00023157"/>
    </source>
</evidence>
<feature type="active site" evidence="12">
    <location>
        <position position="202"/>
    </location>
</feature>
<reference evidence="16" key="3">
    <citation type="journal article" date="2022" name="bioRxiv">
        <title>A global pangenome for the wheat fungal pathogen Pyrenophora tritici-repentis and prediction of effector protein structural homology.</title>
        <authorList>
            <person name="Moolhuijzen P."/>
            <person name="See P.T."/>
            <person name="Shi G."/>
            <person name="Powell H.R."/>
            <person name="Cockram J."/>
            <person name="Jorgensen L.N."/>
            <person name="Benslimane H."/>
            <person name="Strelkov S.E."/>
            <person name="Turner J."/>
            <person name="Liu Z."/>
            <person name="Moffat C.S."/>
        </authorList>
    </citation>
    <scope>NUCLEOTIDE SEQUENCE</scope>
    <source>
        <strain evidence="16">86-124</strain>
    </source>
</reference>
<evidence type="ECO:0000256" key="6">
    <source>
        <dbReference type="ARBA" id="ARBA00022729"/>
    </source>
</evidence>
<dbReference type="InterPro" id="IPR043580">
    <property type="entry name" value="CUTINASE_1"/>
</dbReference>
<name>A0A2W1DZR7_9PLEO</name>
<feature type="active site" description="Proton donor/acceptor" evidence="12">
    <location>
        <position position="215"/>
    </location>
</feature>
<evidence type="ECO:0000256" key="13">
    <source>
        <dbReference type="PIRSR" id="PIRSR611150-2"/>
    </source>
</evidence>
<dbReference type="PRINTS" id="PR00129">
    <property type="entry name" value="CUTINASE"/>
</dbReference>
<dbReference type="SUPFAM" id="SSF53474">
    <property type="entry name" value="alpha/beta-Hydrolases"/>
    <property type="match status" value="1"/>
</dbReference>
<dbReference type="InterPro" id="IPR011150">
    <property type="entry name" value="Cutinase_monf"/>
</dbReference>
<feature type="disulfide bond" evidence="13">
    <location>
        <begin position="57"/>
        <end position="136"/>
    </location>
</feature>
<dbReference type="Gene3D" id="3.40.50.1820">
    <property type="entry name" value="alpha/beta hydrolase"/>
    <property type="match status" value="1"/>
</dbReference>
<comment type="similarity">
    <text evidence="2 14">Belongs to the cutinase family.</text>
</comment>
<reference evidence="16" key="2">
    <citation type="submission" date="2021-05" db="EMBL/GenBank/DDBJ databases">
        <authorList>
            <person name="Moolhuijzen P.M."/>
            <person name="Moffat C.S."/>
        </authorList>
    </citation>
    <scope>NUCLEOTIDE SEQUENCE</scope>
    <source>
        <strain evidence="16">86-124</strain>
    </source>
</reference>
<evidence type="ECO:0000313" key="18">
    <source>
        <dbReference type="Proteomes" id="UP000249757"/>
    </source>
</evidence>
<dbReference type="FunFam" id="3.40.50.1820:FF:000235">
    <property type="entry name" value="Cutinase 1"/>
    <property type="match status" value="1"/>
</dbReference>
<keyword evidence="7 14" id="KW-0378">Hydrolase</keyword>
<evidence type="ECO:0000256" key="10">
    <source>
        <dbReference type="ARBA" id="ARBA00057514"/>
    </source>
</evidence>
<dbReference type="OrthoDB" id="3225429at2759"/>
<dbReference type="EC" id="3.1.1.74" evidence="3 14"/>
<comment type="function">
    <text evidence="10">Catalyzes the hydrolysis of complex carboxylic polyesters found in the cell wall of plants. Degrades cutin, a macromolecule that forms the structure of the plant cuticle. Allows pathogenic fungi to penetrate through the cuticular barrier into the host plant during the initial stage of fungal infection.</text>
</comment>
<sequence length="237" mass="24026">MKSVTILSLLASIAIASPVAIPAPVAEPIAEPLTIRLDARQASATRTELESGSSSACPKAIFIFARGSNEAGNMGALVGPFTANKLENDLGAANVWVQGVGGPYDAGLAANILPAGTTAAAITEGKRLFNLAASKCPNTPVVAGGYSQGAALMAGAIPGLSATVQNQIKGVVLFGYTKNKQNGGRIPSFPTAKTAIYCNNGDLVCEGTLIVQPTHLQYSDTAATTAPAFLEAQLAKA</sequence>
<comment type="caution">
    <text evidence="15">The sequence shown here is derived from an EMBL/GenBank/DDBJ whole genome shotgun (WGS) entry which is preliminary data.</text>
</comment>
<proteinExistence type="inferred from homology"/>
<evidence type="ECO:0000256" key="3">
    <source>
        <dbReference type="ARBA" id="ARBA00013095"/>
    </source>
</evidence>